<evidence type="ECO:0000313" key="3">
    <source>
        <dbReference type="EMBL" id="NIH56184.1"/>
    </source>
</evidence>
<comment type="caution">
    <text evidence="3">The sequence shown here is derived from an EMBL/GenBank/DDBJ whole genome shotgun (WGS) entry which is preliminary data.</text>
</comment>
<feature type="compositionally biased region" description="Basic and acidic residues" evidence="1">
    <location>
        <begin position="132"/>
        <end position="143"/>
    </location>
</feature>
<proteinExistence type="predicted"/>
<dbReference type="InterPro" id="IPR013429">
    <property type="entry name" value="Regulatory_FmdB_Zinc_ribbon"/>
</dbReference>
<dbReference type="NCBIfam" id="TIGR02605">
    <property type="entry name" value="CxxC_CxxC_SSSS"/>
    <property type="match status" value="1"/>
</dbReference>
<dbReference type="RefSeq" id="WP_167165092.1">
    <property type="nucleotide sequence ID" value="NZ_BAAAOO010000002.1"/>
</dbReference>
<feature type="region of interest" description="Disordered" evidence="1">
    <location>
        <begin position="113"/>
        <end position="143"/>
    </location>
</feature>
<feature type="region of interest" description="Disordered" evidence="1">
    <location>
        <begin position="39"/>
        <end position="59"/>
    </location>
</feature>
<dbReference type="Proteomes" id="UP000749311">
    <property type="component" value="Unassembled WGS sequence"/>
</dbReference>
<accession>A0ABX0SCX1</accession>
<keyword evidence="4" id="KW-1185">Reference proteome</keyword>
<gene>
    <name evidence="3" type="ORF">FB473_000829</name>
</gene>
<name>A0ABX0SCX1_9ACTN</name>
<dbReference type="EMBL" id="JAAMOZ010000001">
    <property type="protein sequence ID" value="NIH56184.1"/>
    <property type="molecule type" value="Genomic_DNA"/>
</dbReference>
<dbReference type="Pfam" id="PF09723">
    <property type="entry name" value="Zn_ribbon_8"/>
    <property type="match status" value="1"/>
</dbReference>
<dbReference type="SMART" id="SM00834">
    <property type="entry name" value="CxxC_CXXC_SSSS"/>
    <property type="match status" value="1"/>
</dbReference>
<organism evidence="3 4">
    <name type="scientific">Brooklawnia cerclae</name>
    <dbReference type="NCBI Taxonomy" id="349934"/>
    <lineage>
        <taxon>Bacteria</taxon>
        <taxon>Bacillati</taxon>
        <taxon>Actinomycetota</taxon>
        <taxon>Actinomycetes</taxon>
        <taxon>Propionibacteriales</taxon>
        <taxon>Propionibacteriaceae</taxon>
        <taxon>Brooklawnia</taxon>
    </lineage>
</organism>
<evidence type="ECO:0000256" key="1">
    <source>
        <dbReference type="SAM" id="MobiDB-lite"/>
    </source>
</evidence>
<evidence type="ECO:0000313" key="4">
    <source>
        <dbReference type="Proteomes" id="UP000749311"/>
    </source>
</evidence>
<evidence type="ECO:0000259" key="2">
    <source>
        <dbReference type="SMART" id="SM00834"/>
    </source>
</evidence>
<reference evidence="3 4" key="1">
    <citation type="submission" date="2020-02" db="EMBL/GenBank/DDBJ databases">
        <title>Sequencing the genomes of 1000 actinobacteria strains.</title>
        <authorList>
            <person name="Klenk H.-P."/>
        </authorList>
    </citation>
    <scope>NUCLEOTIDE SEQUENCE [LARGE SCALE GENOMIC DNA]</scope>
    <source>
        <strain evidence="3 4">DSM 19609</strain>
    </source>
</reference>
<sequence>MILYDFACPSGHEFEALIGSMSDDDPACPTCGRTAARRPSKLNIGGLADPGPSRDQMPRTWVQTNRGDRETLRHWHDLAARRDKLEDKHPELAGDRRPVLAHEGVFARRPLRAGDDIATAVREATSAASSTTEHDTHDSERQG</sequence>
<protein>
    <submittedName>
        <fullName evidence="3">FmdB family regulatory protein</fullName>
    </submittedName>
</protein>
<feature type="domain" description="Putative regulatory protein FmdB zinc ribbon" evidence="2">
    <location>
        <begin position="1"/>
        <end position="40"/>
    </location>
</feature>